<gene>
    <name evidence="7" type="ORF">PSTEL_15020</name>
</gene>
<dbReference type="STRING" id="169760.PSTEL_15020"/>
<dbReference type="GO" id="GO:0015648">
    <property type="term" value="F:lipid-linked peptidoglycan transporter activity"/>
    <property type="evidence" value="ECO:0007669"/>
    <property type="project" value="TreeGrafter"/>
</dbReference>
<protein>
    <recommendedName>
        <fullName evidence="9">Cell division protein FtsW</fullName>
    </recommendedName>
</protein>
<dbReference type="Proteomes" id="UP000029507">
    <property type="component" value="Chromosome"/>
</dbReference>
<feature type="transmembrane region" description="Helical" evidence="6">
    <location>
        <begin position="129"/>
        <end position="148"/>
    </location>
</feature>
<evidence type="ECO:0000313" key="7">
    <source>
        <dbReference type="EMBL" id="AIQ64197.1"/>
    </source>
</evidence>
<dbReference type="OrthoDB" id="2192428at2"/>
<feature type="transmembrane region" description="Helical" evidence="6">
    <location>
        <begin position="61"/>
        <end position="79"/>
    </location>
</feature>
<evidence type="ECO:0000256" key="6">
    <source>
        <dbReference type="SAM" id="Phobius"/>
    </source>
</evidence>
<feature type="transmembrane region" description="Helical" evidence="6">
    <location>
        <begin position="160"/>
        <end position="191"/>
    </location>
</feature>
<evidence type="ECO:0000256" key="5">
    <source>
        <dbReference type="ARBA" id="ARBA00023136"/>
    </source>
</evidence>
<feature type="transmembrane region" description="Helical" evidence="6">
    <location>
        <begin position="311"/>
        <end position="333"/>
    </location>
</feature>
<keyword evidence="4 6" id="KW-1133">Transmembrane helix</keyword>
<sequence length="387" mass="43078">MGDPVEIGRNLNRIHKPRVHWGLLITTLLFSGIGIIGMFSVSRAAIRPEFNSPLHAMVGSAHIHFIIPGLLIMLIMMLLDYRKLRSLSWPFYICTIAGMILVNLCPRSVNGSHRWLTLPIGSAIDVVGWSLYLLPASILGIWLSNLSLYRGRIIVRWRDLLLIGIPMFLYVRSYAIPELLIFLAVILILYIWLTGKWGLPIALGLVGVVIGGAAIWRSEYLSMRVISTLNPERFADGAGYMMIQMREALATAGWRGHGFGVLLPDLPLLYSDMLLPYLIYCFGWSVGLLLAAVMLGFLLQAIKAWKSVRDPYGRALLAGLSLTIILQLLYGLAKLSGYLILVNLPVPFISYGGSHLLIEYAALGIILSVFRRKDMIPGLNGHREAEM</sequence>
<proteinExistence type="predicted"/>
<evidence type="ECO:0008006" key="9">
    <source>
        <dbReference type="Google" id="ProtNLM"/>
    </source>
</evidence>
<feature type="transmembrane region" description="Helical" evidence="6">
    <location>
        <begin position="348"/>
        <end position="370"/>
    </location>
</feature>
<feature type="transmembrane region" description="Helical" evidence="6">
    <location>
        <begin position="21"/>
        <end position="41"/>
    </location>
</feature>
<comment type="subcellular location">
    <subcellularLocation>
        <location evidence="1">Membrane</location>
        <topology evidence="1">Multi-pass membrane protein</topology>
    </subcellularLocation>
</comment>
<dbReference type="KEGG" id="pste:PSTEL_15020"/>
<keyword evidence="5 6" id="KW-0472">Membrane</keyword>
<reference evidence="7 8" key="1">
    <citation type="submission" date="2014-08" db="EMBL/GenBank/DDBJ databases">
        <title>Comparative genomics of the Paenibacillus odorifer group.</title>
        <authorList>
            <person name="den Bakker H.C."/>
            <person name="Tsai Y.-C."/>
            <person name="Martin N."/>
            <person name="Korlach J."/>
            <person name="Wiedmann M."/>
        </authorList>
    </citation>
    <scope>NUCLEOTIDE SEQUENCE [LARGE SCALE GENOMIC DNA]</scope>
    <source>
        <strain evidence="7 8">DSM 14472</strain>
    </source>
</reference>
<evidence type="ECO:0000256" key="1">
    <source>
        <dbReference type="ARBA" id="ARBA00004141"/>
    </source>
</evidence>
<keyword evidence="2 6" id="KW-0812">Transmembrane</keyword>
<evidence type="ECO:0000256" key="4">
    <source>
        <dbReference type="ARBA" id="ARBA00022989"/>
    </source>
</evidence>
<evidence type="ECO:0000256" key="2">
    <source>
        <dbReference type="ARBA" id="ARBA00022692"/>
    </source>
</evidence>
<dbReference type="PANTHER" id="PTHR30474">
    <property type="entry name" value="CELL CYCLE PROTEIN"/>
    <property type="match status" value="1"/>
</dbReference>
<dbReference type="Pfam" id="PF01098">
    <property type="entry name" value="FTSW_RODA_SPOVE"/>
    <property type="match status" value="1"/>
</dbReference>
<organism evidence="7 8">
    <name type="scientific">Paenibacillus stellifer</name>
    <dbReference type="NCBI Taxonomy" id="169760"/>
    <lineage>
        <taxon>Bacteria</taxon>
        <taxon>Bacillati</taxon>
        <taxon>Bacillota</taxon>
        <taxon>Bacilli</taxon>
        <taxon>Bacillales</taxon>
        <taxon>Paenibacillaceae</taxon>
        <taxon>Paenibacillus</taxon>
    </lineage>
</organism>
<dbReference type="GO" id="GO:0008360">
    <property type="term" value="P:regulation of cell shape"/>
    <property type="evidence" value="ECO:0007669"/>
    <property type="project" value="UniProtKB-KW"/>
</dbReference>
<name>A0A089LTE4_9BACL</name>
<dbReference type="HOGENOM" id="CLU_029243_7_0_9"/>
<feature type="transmembrane region" description="Helical" evidence="6">
    <location>
        <begin position="91"/>
        <end position="109"/>
    </location>
</feature>
<dbReference type="EMBL" id="CP009286">
    <property type="protein sequence ID" value="AIQ64197.1"/>
    <property type="molecule type" value="Genomic_DNA"/>
</dbReference>
<keyword evidence="8" id="KW-1185">Reference proteome</keyword>
<evidence type="ECO:0000256" key="3">
    <source>
        <dbReference type="ARBA" id="ARBA00022960"/>
    </source>
</evidence>
<feature type="transmembrane region" description="Helical" evidence="6">
    <location>
        <begin position="197"/>
        <end position="216"/>
    </location>
</feature>
<evidence type="ECO:0000313" key="8">
    <source>
        <dbReference type="Proteomes" id="UP000029507"/>
    </source>
</evidence>
<dbReference type="InterPro" id="IPR001182">
    <property type="entry name" value="FtsW/RodA"/>
</dbReference>
<accession>A0A089LTE4</accession>
<dbReference type="GO" id="GO:0051301">
    <property type="term" value="P:cell division"/>
    <property type="evidence" value="ECO:0007669"/>
    <property type="project" value="InterPro"/>
</dbReference>
<dbReference type="GO" id="GO:0005886">
    <property type="term" value="C:plasma membrane"/>
    <property type="evidence" value="ECO:0007669"/>
    <property type="project" value="TreeGrafter"/>
</dbReference>
<dbReference type="GO" id="GO:0032153">
    <property type="term" value="C:cell division site"/>
    <property type="evidence" value="ECO:0007669"/>
    <property type="project" value="TreeGrafter"/>
</dbReference>
<keyword evidence="3" id="KW-0133">Cell shape</keyword>
<dbReference type="PANTHER" id="PTHR30474:SF1">
    <property type="entry name" value="PEPTIDOGLYCAN GLYCOSYLTRANSFERASE MRDB"/>
    <property type="match status" value="1"/>
</dbReference>
<feature type="transmembrane region" description="Helical" evidence="6">
    <location>
        <begin position="277"/>
        <end position="299"/>
    </location>
</feature>
<dbReference type="AlphaFoldDB" id="A0A089LTE4"/>